<name>A0A1K0JCB4_CUPNE</name>
<dbReference type="PANTHER" id="PTHR30363:SF44">
    <property type="entry name" value="AGA OPERON TRANSCRIPTIONAL REPRESSOR-RELATED"/>
    <property type="match status" value="1"/>
</dbReference>
<dbReference type="PANTHER" id="PTHR30363">
    <property type="entry name" value="HTH-TYPE TRANSCRIPTIONAL REGULATOR SRLR-RELATED"/>
    <property type="match status" value="1"/>
</dbReference>
<dbReference type="SMART" id="SM01134">
    <property type="entry name" value="DeoRC"/>
    <property type="match status" value="1"/>
</dbReference>
<dbReference type="RefSeq" id="WP_010812610.1">
    <property type="nucleotide sequence ID" value="NZ_CP066019.1"/>
</dbReference>
<accession>A0A1K0JCB4</accession>
<dbReference type="Gene3D" id="3.40.50.1360">
    <property type="match status" value="1"/>
</dbReference>
<sequence>MKAADRRRAILELVLSGEVANVEQLTGSLGVSVATVRRDLTALAREGRIVRTYGGAAALMQVGGHEPEASLEERKSLQREQKEAIARLAASFVQDGDAVLLDSGTTAAALARQLGAREDLHVYTTNLLAVTALTGLPGIRVTLIGGDVRPSSMGTFGPLAQVTLSRISVDKAFLGADGVVAGVGLCEASAEQAYLKECIVRQAADIFVLADATKLGRAQQQHWTPLDRAWTLITDAAATAEQLEPFQALKQVRVAVAPD</sequence>
<gene>
    <name evidence="1" type="ORF">CNECB9_3430030</name>
</gene>
<dbReference type="InterPro" id="IPR001034">
    <property type="entry name" value="DeoR_HTH"/>
</dbReference>
<dbReference type="EMBL" id="FMSH01000272">
    <property type="protein sequence ID" value="SCU76766.1"/>
    <property type="molecule type" value="Genomic_DNA"/>
</dbReference>
<dbReference type="PROSITE" id="PS00894">
    <property type="entry name" value="HTH_DEOR_1"/>
    <property type="match status" value="1"/>
</dbReference>
<reference evidence="1" key="1">
    <citation type="submission" date="2016-09" db="EMBL/GenBank/DDBJ databases">
        <authorList>
            <person name="Capua I."/>
            <person name="De Benedictis P."/>
            <person name="Joannis T."/>
            <person name="Lombin L.H."/>
            <person name="Cattoli G."/>
        </authorList>
    </citation>
    <scope>NUCLEOTIDE SEQUENCE</scope>
    <source>
        <strain evidence="1">B9</strain>
    </source>
</reference>
<organism evidence="1">
    <name type="scientific">Cupriavidus necator</name>
    <name type="common">Alcaligenes eutrophus</name>
    <name type="synonym">Ralstonia eutropha</name>
    <dbReference type="NCBI Taxonomy" id="106590"/>
    <lineage>
        <taxon>Bacteria</taxon>
        <taxon>Pseudomonadati</taxon>
        <taxon>Pseudomonadota</taxon>
        <taxon>Betaproteobacteria</taxon>
        <taxon>Burkholderiales</taxon>
        <taxon>Burkholderiaceae</taxon>
        <taxon>Cupriavidus</taxon>
    </lineage>
</organism>
<dbReference type="SMART" id="SM00420">
    <property type="entry name" value="HTH_DEOR"/>
    <property type="match status" value="1"/>
</dbReference>
<protein>
    <submittedName>
        <fullName evidence="1">DeoR family transcriptional regulator</fullName>
    </submittedName>
</protein>
<dbReference type="SUPFAM" id="SSF46785">
    <property type="entry name" value="Winged helix' DNA-binding domain"/>
    <property type="match status" value="1"/>
</dbReference>
<dbReference type="Pfam" id="PF00455">
    <property type="entry name" value="DeoRC"/>
    <property type="match status" value="1"/>
</dbReference>
<dbReference type="AlphaFoldDB" id="A0A1K0JCB4"/>
<dbReference type="SUPFAM" id="SSF100950">
    <property type="entry name" value="NagB/RpiA/CoA transferase-like"/>
    <property type="match status" value="1"/>
</dbReference>
<dbReference type="InterPro" id="IPR014036">
    <property type="entry name" value="DeoR-like_C"/>
</dbReference>
<dbReference type="GO" id="GO:0003700">
    <property type="term" value="F:DNA-binding transcription factor activity"/>
    <property type="evidence" value="ECO:0007669"/>
    <property type="project" value="InterPro"/>
</dbReference>
<dbReference type="InterPro" id="IPR018356">
    <property type="entry name" value="Tscrpt_reg_HTH_DeoR_CS"/>
</dbReference>
<proteinExistence type="predicted"/>
<dbReference type="InterPro" id="IPR037171">
    <property type="entry name" value="NagB/RpiA_transferase-like"/>
</dbReference>
<dbReference type="PRINTS" id="PR00037">
    <property type="entry name" value="HTHLACR"/>
</dbReference>
<evidence type="ECO:0000313" key="1">
    <source>
        <dbReference type="EMBL" id="SCU76766.1"/>
    </source>
</evidence>
<dbReference type="InterPro" id="IPR050313">
    <property type="entry name" value="Carb_Metab_HTH_regulators"/>
</dbReference>
<dbReference type="InterPro" id="IPR036390">
    <property type="entry name" value="WH_DNA-bd_sf"/>
</dbReference>
<dbReference type="Pfam" id="PF08220">
    <property type="entry name" value="HTH_DeoR"/>
    <property type="match status" value="1"/>
</dbReference>
<dbReference type="PROSITE" id="PS51000">
    <property type="entry name" value="HTH_DEOR_2"/>
    <property type="match status" value="1"/>
</dbReference>